<dbReference type="InterPro" id="IPR008927">
    <property type="entry name" value="6-PGluconate_DH-like_C_sf"/>
</dbReference>
<dbReference type="InterPro" id="IPR013332">
    <property type="entry name" value="KPR_N"/>
</dbReference>
<dbReference type="Gene3D" id="1.10.1040.10">
    <property type="entry name" value="N-(1-d-carboxylethyl)-l-norvaline Dehydrogenase, domain 2"/>
    <property type="match status" value="1"/>
</dbReference>
<gene>
    <name evidence="13" type="primary">panE</name>
    <name evidence="13" type="ORF">tloyanaT_06270</name>
</gene>
<feature type="domain" description="Ketopantoate reductase C-terminal" evidence="12">
    <location>
        <begin position="176"/>
        <end position="282"/>
    </location>
</feature>
<evidence type="ECO:0000256" key="10">
    <source>
        <dbReference type="RuleBase" id="RU362068"/>
    </source>
</evidence>
<dbReference type="PANTHER" id="PTHR43765:SF2">
    <property type="entry name" value="2-DEHYDROPANTOATE 2-REDUCTASE"/>
    <property type="match status" value="1"/>
</dbReference>
<comment type="pathway">
    <text evidence="1 10">Cofactor biosynthesis; (R)-pantothenate biosynthesis; (R)-pantoate from 3-methyl-2-oxobutanoate: step 2/2.</text>
</comment>
<dbReference type="InterPro" id="IPR013328">
    <property type="entry name" value="6PGD_dom2"/>
</dbReference>
<name>A0ABQ6H8A9_9GAMM</name>
<keyword evidence="5 10" id="KW-0566">Pantothenate biosynthesis</keyword>
<organism evidence="13 14">
    <name type="scientific">Thalassotalea loyana</name>
    <dbReference type="NCBI Taxonomy" id="280483"/>
    <lineage>
        <taxon>Bacteria</taxon>
        <taxon>Pseudomonadati</taxon>
        <taxon>Pseudomonadota</taxon>
        <taxon>Gammaproteobacteria</taxon>
        <taxon>Alteromonadales</taxon>
        <taxon>Colwelliaceae</taxon>
        <taxon>Thalassotalea</taxon>
    </lineage>
</organism>
<dbReference type="InterPro" id="IPR036291">
    <property type="entry name" value="NAD(P)-bd_dom_sf"/>
</dbReference>
<evidence type="ECO:0000256" key="4">
    <source>
        <dbReference type="ARBA" id="ARBA00019465"/>
    </source>
</evidence>
<dbReference type="NCBIfam" id="TIGR00745">
    <property type="entry name" value="apbA_panE"/>
    <property type="match status" value="1"/>
</dbReference>
<dbReference type="RefSeq" id="WP_284295933.1">
    <property type="nucleotide sequence ID" value="NZ_BSSV01000001.1"/>
</dbReference>
<evidence type="ECO:0000256" key="7">
    <source>
        <dbReference type="ARBA" id="ARBA00023002"/>
    </source>
</evidence>
<dbReference type="Proteomes" id="UP001157134">
    <property type="component" value="Unassembled WGS sequence"/>
</dbReference>
<evidence type="ECO:0000313" key="13">
    <source>
        <dbReference type="EMBL" id="GLX84375.1"/>
    </source>
</evidence>
<keyword evidence="14" id="KW-1185">Reference proteome</keyword>
<proteinExistence type="inferred from homology"/>
<dbReference type="PANTHER" id="PTHR43765">
    <property type="entry name" value="2-DEHYDROPANTOATE 2-REDUCTASE-RELATED"/>
    <property type="match status" value="1"/>
</dbReference>
<dbReference type="Pfam" id="PF08546">
    <property type="entry name" value="ApbA_C"/>
    <property type="match status" value="1"/>
</dbReference>
<reference evidence="13 14" key="1">
    <citation type="submission" date="2023-03" db="EMBL/GenBank/DDBJ databases">
        <title>Thalassotalea loyana LMG 22536T draft genome sequence.</title>
        <authorList>
            <person name="Sawabe T."/>
        </authorList>
    </citation>
    <scope>NUCLEOTIDE SEQUENCE [LARGE SCALE GENOMIC DNA]</scope>
    <source>
        <strain evidence="13 14">LMG 22536</strain>
    </source>
</reference>
<accession>A0ABQ6H8A9</accession>
<dbReference type="EC" id="1.1.1.169" evidence="3 10"/>
<keyword evidence="7 10" id="KW-0560">Oxidoreductase</keyword>
<protein>
    <recommendedName>
        <fullName evidence="4 10">2-dehydropantoate 2-reductase</fullName>
        <ecNumber evidence="3 10">1.1.1.169</ecNumber>
    </recommendedName>
    <alternativeName>
        <fullName evidence="8 10">Ketopantoate reductase</fullName>
    </alternativeName>
</protein>
<dbReference type="Pfam" id="PF02558">
    <property type="entry name" value="ApbA"/>
    <property type="match status" value="1"/>
</dbReference>
<evidence type="ECO:0000256" key="1">
    <source>
        <dbReference type="ARBA" id="ARBA00004994"/>
    </source>
</evidence>
<dbReference type="InterPro" id="IPR003710">
    <property type="entry name" value="ApbA"/>
</dbReference>
<dbReference type="SUPFAM" id="SSF51735">
    <property type="entry name" value="NAD(P)-binding Rossmann-fold domains"/>
    <property type="match status" value="1"/>
</dbReference>
<comment type="caution">
    <text evidence="13">The sequence shown here is derived from an EMBL/GenBank/DDBJ whole genome shotgun (WGS) entry which is preliminary data.</text>
</comment>
<feature type="domain" description="Ketopantoate reductase N-terminal" evidence="11">
    <location>
        <begin position="3"/>
        <end position="150"/>
    </location>
</feature>
<evidence type="ECO:0000256" key="6">
    <source>
        <dbReference type="ARBA" id="ARBA00022857"/>
    </source>
</evidence>
<evidence type="ECO:0000256" key="2">
    <source>
        <dbReference type="ARBA" id="ARBA00007870"/>
    </source>
</evidence>
<dbReference type="SUPFAM" id="SSF48179">
    <property type="entry name" value="6-phosphogluconate dehydrogenase C-terminal domain-like"/>
    <property type="match status" value="1"/>
</dbReference>
<evidence type="ECO:0000313" key="14">
    <source>
        <dbReference type="Proteomes" id="UP001157134"/>
    </source>
</evidence>
<evidence type="ECO:0000259" key="11">
    <source>
        <dbReference type="Pfam" id="PF02558"/>
    </source>
</evidence>
<evidence type="ECO:0000256" key="9">
    <source>
        <dbReference type="ARBA" id="ARBA00048793"/>
    </source>
</evidence>
<dbReference type="EMBL" id="BSSV01000001">
    <property type="protein sequence ID" value="GLX84375.1"/>
    <property type="molecule type" value="Genomic_DNA"/>
</dbReference>
<comment type="catalytic activity">
    <reaction evidence="9 10">
        <text>(R)-pantoate + NADP(+) = 2-dehydropantoate + NADPH + H(+)</text>
        <dbReference type="Rhea" id="RHEA:16233"/>
        <dbReference type="ChEBI" id="CHEBI:11561"/>
        <dbReference type="ChEBI" id="CHEBI:15378"/>
        <dbReference type="ChEBI" id="CHEBI:15980"/>
        <dbReference type="ChEBI" id="CHEBI:57783"/>
        <dbReference type="ChEBI" id="CHEBI:58349"/>
        <dbReference type="EC" id="1.1.1.169"/>
    </reaction>
</comment>
<dbReference type="Gene3D" id="3.40.50.720">
    <property type="entry name" value="NAD(P)-binding Rossmann-like Domain"/>
    <property type="match status" value="1"/>
</dbReference>
<evidence type="ECO:0000256" key="8">
    <source>
        <dbReference type="ARBA" id="ARBA00032024"/>
    </source>
</evidence>
<dbReference type="InterPro" id="IPR013752">
    <property type="entry name" value="KPA_reductase"/>
</dbReference>
<evidence type="ECO:0000256" key="5">
    <source>
        <dbReference type="ARBA" id="ARBA00022655"/>
    </source>
</evidence>
<sequence>MNIVIIGAGAIGLLLHKQIKDNLPLNNKLQIVSNKQSIPPQYQFEHLDGTLTNVLFAAANRESISQADIIIICVKAFQVVNVIEQHCENLNKSASIVLSHNGMGVYEALPDSLKIQHPIYALLTTNGSKKNADWSVTHTGIGHYDFGLLNNGVLIDHNAHTAFLKAVIPNINYHEDIKEKQWQKLAINSVINPITALNNIKNGDVLKPEFRTLKKQLIDEFVRVAESEGVHFDADSLEYSINQVASNTAENTSSMLSDVISKRKTEIEFINGYLGLIANKHNKNRLAKTHCELVERINNLI</sequence>
<comment type="function">
    <text evidence="10">Catalyzes the NADPH-dependent reduction of ketopantoate into pantoic acid.</text>
</comment>
<evidence type="ECO:0000256" key="3">
    <source>
        <dbReference type="ARBA" id="ARBA00013014"/>
    </source>
</evidence>
<dbReference type="InterPro" id="IPR050838">
    <property type="entry name" value="Ketopantoate_reductase"/>
</dbReference>
<comment type="similarity">
    <text evidence="2 10">Belongs to the ketopantoate reductase family.</text>
</comment>
<evidence type="ECO:0000259" key="12">
    <source>
        <dbReference type="Pfam" id="PF08546"/>
    </source>
</evidence>
<keyword evidence="6 10" id="KW-0521">NADP</keyword>